<dbReference type="AlphaFoldDB" id="A0AAV0D9C4"/>
<feature type="region of interest" description="Disordered" evidence="1">
    <location>
        <begin position="1"/>
        <end position="26"/>
    </location>
</feature>
<dbReference type="Proteomes" id="UP001152523">
    <property type="component" value="Unassembled WGS sequence"/>
</dbReference>
<proteinExistence type="predicted"/>
<gene>
    <name evidence="2" type="ORF">CEPIT_LOCUS12852</name>
</gene>
<evidence type="ECO:0000313" key="2">
    <source>
        <dbReference type="EMBL" id="CAH9094354.1"/>
    </source>
</evidence>
<sequence>MATPVGGNDVPSGMRRQAAPVTDGASSRRRCGRAATANDDGCGQRCWFGRLHLELVLVSGEHGYSDFEMCCLIYNKGPKIHYKICRKKLQFEVAIHNQLDF</sequence>
<comment type="caution">
    <text evidence="2">The sequence shown here is derived from an EMBL/GenBank/DDBJ whole genome shotgun (WGS) entry which is preliminary data.</text>
</comment>
<accession>A0AAV0D9C4</accession>
<protein>
    <submittedName>
        <fullName evidence="2">Uncharacterized protein</fullName>
    </submittedName>
</protein>
<evidence type="ECO:0000256" key="1">
    <source>
        <dbReference type="SAM" id="MobiDB-lite"/>
    </source>
</evidence>
<dbReference type="EMBL" id="CAMAPF010000081">
    <property type="protein sequence ID" value="CAH9094354.1"/>
    <property type="molecule type" value="Genomic_DNA"/>
</dbReference>
<name>A0AAV0D9C4_9ASTE</name>
<keyword evidence="3" id="KW-1185">Reference proteome</keyword>
<reference evidence="2" key="1">
    <citation type="submission" date="2022-07" db="EMBL/GenBank/DDBJ databases">
        <authorList>
            <person name="Macas J."/>
            <person name="Novak P."/>
            <person name="Neumann P."/>
        </authorList>
    </citation>
    <scope>NUCLEOTIDE SEQUENCE</scope>
</reference>
<evidence type="ECO:0000313" key="3">
    <source>
        <dbReference type="Proteomes" id="UP001152523"/>
    </source>
</evidence>
<organism evidence="2 3">
    <name type="scientific">Cuscuta epithymum</name>
    <dbReference type="NCBI Taxonomy" id="186058"/>
    <lineage>
        <taxon>Eukaryota</taxon>
        <taxon>Viridiplantae</taxon>
        <taxon>Streptophyta</taxon>
        <taxon>Embryophyta</taxon>
        <taxon>Tracheophyta</taxon>
        <taxon>Spermatophyta</taxon>
        <taxon>Magnoliopsida</taxon>
        <taxon>eudicotyledons</taxon>
        <taxon>Gunneridae</taxon>
        <taxon>Pentapetalae</taxon>
        <taxon>asterids</taxon>
        <taxon>lamiids</taxon>
        <taxon>Solanales</taxon>
        <taxon>Convolvulaceae</taxon>
        <taxon>Cuscuteae</taxon>
        <taxon>Cuscuta</taxon>
        <taxon>Cuscuta subgen. Cuscuta</taxon>
    </lineage>
</organism>